<evidence type="ECO:0000259" key="1">
    <source>
        <dbReference type="Pfam" id="PF13649"/>
    </source>
</evidence>
<dbReference type="GO" id="GO:0032259">
    <property type="term" value="P:methylation"/>
    <property type="evidence" value="ECO:0007669"/>
    <property type="project" value="UniProtKB-KW"/>
</dbReference>
<sequence length="85" mass="9622">MAEERLYTDHPELYDAIQSGWNYDRDVEFVVDQLSRHGVDGRRLLEVGCGTGEHTRRFVERGFDVTAVDAYEGMLSVARGKLGSD</sequence>
<dbReference type="InterPro" id="IPR041698">
    <property type="entry name" value="Methyltransf_25"/>
</dbReference>
<organism evidence="2 3">
    <name type="scientific">Halorubrum tibetense</name>
    <dbReference type="NCBI Taxonomy" id="175631"/>
    <lineage>
        <taxon>Archaea</taxon>
        <taxon>Methanobacteriati</taxon>
        <taxon>Methanobacteriota</taxon>
        <taxon>Stenosarchaea group</taxon>
        <taxon>Halobacteria</taxon>
        <taxon>Halobacteriales</taxon>
        <taxon>Haloferacaceae</taxon>
        <taxon>Halorubrum</taxon>
    </lineage>
</organism>
<dbReference type="SUPFAM" id="SSF53335">
    <property type="entry name" value="S-adenosyl-L-methionine-dependent methyltransferases"/>
    <property type="match status" value="1"/>
</dbReference>
<gene>
    <name evidence="2" type="ORF">ACFQEU_18015</name>
</gene>
<dbReference type="Gene3D" id="3.40.50.150">
    <property type="entry name" value="Vaccinia Virus protein VP39"/>
    <property type="match status" value="1"/>
</dbReference>
<feature type="non-terminal residue" evidence="2">
    <location>
        <position position="85"/>
    </location>
</feature>
<protein>
    <submittedName>
        <fullName evidence="2">Class I SAM-dependent methyltransferase</fullName>
        <ecNumber evidence="2">2.1.1.222</ecNumber>
        <ecNumber evidence="2">2.1.1.64</ecNumber>
    </submittedName>
</protein>
<dbReference type="GO" id="GO:0102208">
    <property type="term" value="F:2-polyprenyl-6-hydroxyphenol methylase activity"/>
    <property type="evidence" value="ECO:0007669"/>
    <property type="project" value="UniProtKB-EC"/>
</dbReference>
<comment type="caution">
    <text evidence="2">The sequence shown here is derived from an EMBL/GenBank/DDBJ whole genome shotgun (WGS) entry which is preliminary data.</text>
</comment>
<dbReference type="AlphaFoldDB" id="A0ABD5SEL6"/>
<dbReference type="Proteomes" id="UP001596442">
    <property type="component" value="Unassembled WGS sequence"/>
</dbReference>
<dbReference type="Pfam" id="PF13649">
    <property type="entry name" value="Methyltransf_25"/>
    <property type="match status" value="1"/>
</dbReference>
<proteinExistence type="predicted"/>
<dbReference type="EC" id="2.1.1.222" evidence="2"/>
<dbReference type="GO" id="GO:0061542">
    <property type="term" value="F:3-demethylubiquinol 3-O-methyltransferase activity"/>
    <property type="evidence" value="ECO:0007669"/>
    <property type="project" value="UniProtKB-EC"/>
</dbReference>
<dbReference type="RefSeq" id="WP_379784394.1">
    <property type="nucleotide sequence ID" value="NZ_JBHSWW010000732.1"/>
</dbReference>
<dbReference type="CDD" id="cd02440">
    <property type="entry name" value="AdoMet_MTases"/>
    <property type="match status" value="1"/>
</dbReference>
<feature type="domain" description="Methyltransferase" evidence="1">
    <location>
        <begin position="45"/>
        <end position="82"/>
    </location>
</feature>
<evidence type="ECO:0000313" key="3">
    <source>
        <dbReference type="Proteomes" id="UP001596442"/>
    </source>
</evidence>
<evidence type="ECO:0000313" key="2">
    <source>
        <dbReference type="EMBL" id="MFC6755349.1"/>
    </source>
</evidence>
<keyword evidence="2" id="KW-0808">Transferase</keyword>
<dbReference type="InterPro" id="IPR029063">
    <property type="entry name" value="SAM-dependent_MTases_sf"/>
</dbReference>
<dbReference type="EMBL" id="JBHSWW010000732">
    <property type="protein sequence ID" value="MFC6755349.1"/>
    <property type="molecule type" value="Genomic_DNA"/>
</dbReference>
<keyword evidence="3" id="KW-1185">Reference proteome</keyword>
<accession>A0ABD5SEL6</accession>
<reference evidence="2 3" key="1">
    <citation type="journal article" date="2019" name="Int. J. Syst. Evol. Microbiol.">
        <title>The Global Catalogue of Microorganisms (GCM) 10K type strain sequencing project: providing services to taxonomists for standard genome sequencing and annotation.</title>
        <authorList>
            <consortium name="The Broad Institute Genomics Platform"/>
            <consortium name="The Broad Institute Genome Sequencing Center for Infectious Disease"/>
            <person name="Wu L."/>
            <person name="Ma J."/>
        </authorList>
    </citation>
    <scope>NUCLEOTIDE SEQUENCE [LARGE SCALE GENOMIC DNA]</scope>
    <source>
        <strain evidence="2 3">CGMCC 1.3239</strain>
    </source>
</reference>
<dbReference type="EC" id="2.1.1.64" evidence="2"/>
<name>A0ABD5SEL6_9EURY</name>
<keyword evidence="2" id="KW-0489">Methyltransferase</keyword>